<keyword evidence="1" id="KW-0812">Transmembrane</keyword>
<feature type="domain" description="DUF1468" evidence="2">
    <location>
        <begin position="7"/>
        <end position="156"/>
    </location>
</feature>
<dbReference type="RefSeq" id="WP_188899224.1">
    <property type="nucleotide sequence ID" value="NZ_BMKS01000003.1"/>
</dbReference>
<sequence length="164" mass="16396">MHLPDRVSGAILAGLGALAAYGGSLLPGVPGQDVGPSVFPMVIGAGLIGCGAMVAFGIGRSFEAPGPADAEGAAPGAPPPRPASRFGGLRALLPPALLILYVLVVERLGFLPTAAVLVLVTALALGARLRIALPLAVAAPLAVHVVFSRLLRVPLPDGMLPAPW</sequence>
<organism evidence="3 4">
    <name type="scientific">Caldovatus sediminis</name>
    <dbReference type="NCBI Taxonomy" id="2041189"/>
    <lineage>
        <taxon>Bacteria</taxon>
        <taxon>Pseudomonadati</taxon>
        <taxon>Pseudomonadota</taxon>
        <taxon>Alphaproteobacteria</taxon>
        <taxon>Acetobacterales</taxon>
        <taxon>Roseomonadaceae</taxon>
        <taxon>Caldovatus</taxon>
    </lineage>
</organism>
<feature type="transmembrane region" description="Helical" evidence="1">
    <location>
        <begin position="38"/>
        <end position="58"/>
    </location>
</feature>
<keyword evidence="1" id="KW-1133">Transmembrane helix</keyword>
<proteinExistence type="predicted"/>
<reference evidence="3 4" key="1">
    <citation type="journal article" date="2014" name="Int. J. Syst. Evol. Microbiol.">
        <title>Complete genome sequence of Corynebacterium casei LMG S-19264T (=DSM 44701T), isolated from a smear-ripened cheese.</title>
        <authorList>
            <consortium name="US DOE Joint Genome Institute (JGI-PGF)"/>
            <person name="Walter F."/>
            <person name="Albersmeier A."/>
            <person name="Kalinowski J."/>
            <person name="Ruckert C."/>
        </authorList>
    </citation>
    <scope>NUCLEOTIDE SEQUENCE [LARGE SCALE GENOMIC DNA]</scope>
    <source>
        <strain evidence="3 4">CGMCC 1.16330</strain>
    </source>
</reference>
<protein>
    <submittedName>
        <fullName evidence="3">Tripartite tricarboxylate transporter TctB</fullName>
    </submittedName>
</protein>
<dbReference type="InterPro" id="IPR009936">
    <property type="entry name" value="DUF1468"/>
</dbReference>
<feature type="transmembrane region" description="Helical" evidence="1">
    <location>
        <begin position="98"/>
        <end position="125"/>
    </location>
</feature>
<feature type="transmembrane region" description="Helical" evidence="1">
    <location>
        <begin position="131"/>
        <end position="151"/>
    </location>
</feature>
<dbReference type="AlphaFoldDB" id="A0A8J2Z9J2"/>
<comment type="caution">
    <text evidence="3">The sequence shown here is derived from an EMBL/GenBank/DDBJ whole genome shotgun (WGS) entry which is preliminary data.</text>
</comment>
<dbReference type="Proteomes" id="UP000597507">
    <property type="component" value="Unassembled WGS sequence"/>
</dbReference>
<evidence type="ECO:0000313" key="3">
    <source>
        <dbReference type="EMBL" id="GGG26720.1"/>
    </source>
</evidence>
<keyword evidence="1" id="KW-0472">Membrane</keyword>
<evidence type="ECO:0000313" key="4">
    <source>
        <dbReference type="Proteomes" id="UP000597507"/>
    </source>
</evidence>
<dbReference type="Pfam" id="PF07331">
    <property type="entry name" value="TctB"/>
    <property type="match status" value="1"/>
</dbReference>
<evidence type="ECO:0000256" key="1">
    <source>
        <dbReference type="SAM" id="Phobius"/>
    </source>
</evidence>
<evidence type="ECO:0000259" key="2">
    <source>
        <dbReference type="Pfam" id="PF07331"/>
    </source>
</evidence>
<accession>A0A8J2Z9J2</accession>
<name>A0A8J2Z9J2_9PROT</name>
<gene>
    <name evidence="3" type="ORF">GCM10010964_13310</name>
</gene>
<dbReference type="EMBL" id="BMKS01000003">
    <property type="protein sequence ID" value="GGG26720.1"/>
    <property type="molecule type" value="Genomic_DNA"/>
</dbReference>
<keyword evidence="4" id="KW-1185">Reference proteome</keyword>